<evidence type="ECO:0000313" key="1">
    <source>
        <dbReference type="EMBL" id="KAI3709822.1"/>
    </source>
</evidence>
<accession>A0ACB9AHZ0</accession>
<keyword evidence="2" id="KW-1185">Reference proteome</keyword>
<comment type="caution">
    <text evidence="1">The sequence shown here is derived from an EMBL/GenBank/DDBJ whole genome shotgun (WGS) entry which is preliminary data.</text>
</comment>
<organism evidence="1 2">
    <name type="scientific">Cichorium intybus</name>
    <name type="common">Chicory</name>
    <dbReference type="NCBI Taxonomy" id="13427"/>
    <lineage>
        <taxon>Eukaryota</taxon>
        <taxon>Viridiplantae</taxon>
        <taxon>Streptophyta</taxon>
        <taxon>Embryophyta</taxon>
        <taxon>Tracheophyta</taxon>
        <taxon>Spermatophyta</taxon>
        <taxon>Magnoliopsida</taxon>
        <taxon>eudicotyledons</taxon>
        <taxon>Gunneridae</taxon>
        <taxon>Pentapetalae</taxon>
        <taxon>asterids</taxon>
        <taxon>campanulids</taxon>
        <taxon>Asterales</taxon>
        <taxon>Asteraceae</taxon>
        <taxon>Cichorioideae</taxon>
        <taxon>Cichorieae</taxon>
        <taxon>Cichoriinae</taxon>
        <taxon>Cichorium</taxon>
    </lineage>
</organism>
<reference evidence="2" key="1">
    <citation type="journal article" date="2022" name="Mol. Ecol. Resour.">
        <title>The genomes of chicory, endive, great burdock and yacon provide insights into Asteraceae palaeo-polyploidization history and plant inulin production.</title>
        <authorList>
            <person name="Fan W."/>
            <person name="Wang S."/>
            <person name="Wang H."/>
            <person name="Wang A."/>
            <person name="Jiang F."/>
            <person name="Liu H."/>
            <person name="Zhao H."/>
            <person name="Xu D."/>
            <person name="Zhang Y."/>
        </authorList>
    </citation>
    <scope>NUCLEOTIDE SEQUENCE [LARGE SCALE GENOMIC DNA]</scope>
    <source>
        <strain evidence="2">cv. Punajuju</strain>
    </source>
</reference>
<gene>
    <name evidence="1" type="ORF">L2E82_39589</name>
</gene>
<reference evidence="1 2" key="2">
    <citation type="journal article" date="2022" name="Mol. Ecol. Resour.">
        <title>The genomes of chicory, endive, great burdock and yacon provide insights into Asteraceae paleo-polyploidization history and plant inulin production.</title>
        <authorList>
            <person name="Fan W."/>
            <person name="Wang S."/>
            <person name="Wang H."/>
            <person name="Wang A."/>
            <person name="Jiang F."/>
            <person name="Liu H."/>
            <person name="Zhao H."/>
            <person name="Xu D."/>
            <person name="Zhang Y."/>
        </authorList>
    </citation>
    <scope>NUCLEOTIDE SEQUENCE [LARGE SCALE GENOMIC DNA]</scope>
    <source>
        <strain evidence="2">cv. Punajuju</strain>
        <tissue evidence="1">Leaves</tissue>
    </source>
</reference>
<evidence type="ECO:0000313" key="2">
    <source>
        <dbReference type="Proteomes" id="UP001055811"/>
    </source>
</evidence>
<proteinExistence type="predicted"/>
<sequence>MLFVHIAPPISIGVSVYFQHNRLQCCRRSPLTSIVEPKSGAPSGFNKIATRAATISLQPQWLNQNRGLRRLSRQSPSSAIVHHHVWKVFELMLGGRWIGRCSGKNFINSGKV</sequence>
<protein>
    <submittedName>
        <fullName evidence="1">Uncharacterized protein</fullName>
    </submittedName>
</protein>
<name>A0ACB9AHZ0_CICIN</name>
<dbReference type="EMBL" id="CM042015">
    <property type="protein sequence ID" value="KAI3709822.1"/>
    <property type="molecule type" value="Genomic_DNA"/>
</dbReference>
<dbReference type="Proteomes" id="UP001055811">
    <property type="component" value="Linkage Group LG07"/>
</dbReference>